<sequence length="166" mass="18373">MNPASIQLLITGGTLDKDYQTTSGELIFKQTHLNELLREANTTLTIEPQVLMLKDSLEMTDNDREIIYLACLNTKNNQIVITHGTDTMRETAVYLSKHAGLTEKTIVLTGAMRPFKLGHSDASFNVAAALMAVQLAPNGVYITMNGQLFHADKVHKNRQLGQFEAV</sequence>
<dbReference type="SUPFAM" id="SSF53774">
    <property type="entry name" value="Glutaminase/Asparaginase"/>
    <property type="match status" value="1"/>
</dbReference>
<dbReference type="Pfam" id="PF00710">
    <property type="entry name" value="Asparaginase"/>
    <property type="match status" value="1"/>
</dbReference>
<dbReference type="PRINTS" id="PR00139">
    <property type="entry name" value="ASNGLNASE"/>
</dbReference>
<dbReference type="PANTHER" id="PTHR11707">
    <property type="entry name" value="L-ASPARAGINASE"/>
    <property type="match status" value="1"/>
</dbReference>
<evidence type="ECO:0000313" key="3">
    <source>
        <dbReference type="Proteomes" id="UP001054820"/>
    </source>
</evidence>
<dbReference type="InterPro" id="IPR027474">
    <property type="entry name" value="L-asparaginase_N"/>
</dbReference>
<dbReference type="PIRSF" id="PIRSF001220">
    <property type="entry name" value="L-ASNase_gatD"/>
    <property type="match status" value="1"/>
</dbReference>
<dbReference type="InterPro" id="IPR037152">
    <property type="entry name" value="L-asparaginase_N_sf"/>
</dbReference>
<gene>
    <name evidence="2" type="ORF">THMIRHAM_11750</name>
</gene>
<dbReference type="EMBL" id="AP024202">
    <property type="protein sequence ID" value="BCN93390.1"/>
    <property type="molecule type" value="Genomic_DNA"/>
</dbReference>
<dbReference type="PANTHER" id="PTHR11707:SF28">
    <property type="entry name" value="60 KDA LYSOPHOSPHOLIPASE"/>
    <property type="match status" value="1"/>
</dbReference>
<evidence type="ECO:0000259" key="1">
    <source>
        <dbReference type="Pfam" id="PF00710"/>
    </source>
</evidence>
<dbReference type="PROSITE" id="PS51732">
    <property type="entry name" value="ASN_GLN_ASE_3"/>
    <property type="match status" value="1"/>
</dbReference>
<feature type="domain" description="L-asparaginase N-terminal" evidence="1">
    <location>
        <begin position="6"/>
        <end position="158"/>
    </location>
</feature>
<organism evidence="2 3">
    <name type="scientific">Thiomicrorhabdus immobilis</name>
    <dbReference type="NCBI Taxonomy" id="2791037"/>
    <lineage>
        <taxon>Bacteria</taxon>
        <taxon>Pseudomonadati</taxon>
        <taxon>Pseudomonadota</taxon>
        <taxon>Gammaproteobacteria</taxon>
        <taxon>Thiotrichales</taxon>
        <taxon>Piscirickettsiaceae</taxon>
        <taxon>Thiomicrorhabdus</taxon>
    </lineage>
</organism>
<accession>A0ABM7MDC4</accession>
<reference evidence="2" key="1">
    <citation type="journal article" date="2022" name="Arch. Microbiol.">
        <title>Thiomicrorhabdus immobilis sp. nov., a mesophilic sulfur-oxidizing bacterium isolated from sediment of a brackish lake in northern Japan.</title>
        <authorList>
            <person name="Kojima H."/>
            <person name="Mochizuki J."/>
            <person name="Kanda M."/>
            <person name="Watanabe T."/>
            <person name="Fukui M."/>
        </authorList>
    </citation>
    <scope>NUCLEOTIDE SEQUENCE</scope>
    <source>
        <strain evidence="2">Am19</strain>
    </source>
</reference>
<evidence type="ECO:0000313" key="2">
    <source>
        <dbReference type="EMBL" id="BCN93390.1"/>
    </source>
</evidence>
<protein>
    <submittedName>
        <fullName evidence="2">Asparaginase</fullName>
    </submittedName>
</protein>
<keyword evidence="3" id="KW-1185">Reference proteome</keyword>
<dbReference type="InterPro" id="IPR036152">
    <property type="entry name" value="Asp/glu_Ase-like_sf"/>
</dbReference>
<dbReference type="Gene3D" id="3.40.50.1170">
    <property type="entry name" value="L-asparaginase, N-terminal domain"/>
    <property type="match status" value="1"/>
</dbReference>
<dbReference type="InterPro" id="IPR006034">
    <property type="entry name" value="Asparaginase/glutaminase-like"/>
</dbReference>
<dbReference type="PIRSF" id="PIRSF500176">
    <property type="entry name" value="L_ASNase"/>
    <property type="match status" value="1"/>
</dbReference>
<dbReference type="RefSeq" id="WP_237260476.1">
    <property type="nucleotide sequence ID" value="NZ_AP024202.1"/>
</dbReference>
<dbReference type="Proteomes" id="UP001054820">
    <property type="component" value="Chromosome"/>
</dbReference>
<proteinExistence type="predicted"/>
<name>A0ABM7MDC4_9GAMM</name>